<dbReference type="Gene3D" id="2.40.420.20">
    <property type="match status" value="1"/>
</dbReference>
<evidence type="ECO:0000259" key="1">
    <source>
        <dbReference type="Pfam" id="PF01471"/>
    </source>
</evidence>
<dbReference type="Pfam" id="PF01471">
    <property type="entry name" value="PG_binding_1"/>
    <property type="match status" value="1"/>
</dbReference>
<organism evidence="2 3">
    <name type="scientific">Saccharothrix tamanrassetensis</name>
    <dbReference type="NCBI Taxonomy" id="1051531"/>
    <lineage>
        <taxon>Bacteria</taxon>
        <taxon>Bacillati</taxon>
        <taxon>Actinomycetota</taxon>
        <taxon>Actinomycetes</taxon>
        <taxon>Pseudonocardiales</taxon>
        <taxon>Pseudonocardiaceae</taxon>
        <taxon>Saccharothrix</taxon>
    </lineage>
</organism>
<comment type="caution">
    <text evidence="2">The sequence shown here is derived from an EMBL/GenBank/DDBJ whole genome shotgun (WGS) entry which is preliminary data.</text>
</comment>
<dbReference type="AlphaFoldDB" id="A0A841CQM3"/>
<reference evidence="2 3" key="1">
    <citation type="submission" date="2020-08" db="EMBL/GenBank/DDBJ databases">
        <title>Genomic Encyclopedia of Type Strains, Phase III (KMG-III): the genomes of soil and plant-associated and newly described type strains.</title>
        <authorList>
            <person name="Whitman W."/>
        </authorList>
    </citation>
    <scope>NUCLEOTIDE SEQUENCE [LARGE SCALE GENOMIC DNA]</scope>
    <source>
        <strain evidence="2 3">CECT 8640</strain>
    </source>
</reference>
<proteinExistence type="predicted"/>
<dbReference type="InterPro" id="IPR036365">
    <property type="entry name" value="PGBD-like_sf"/>
</dbReference>
<keyword evidence="3" id="KW-1185">Reference proteome</keyword>
<dbReference type="SUPFAM" id="SSF47090">
    <property type="entry name" value="PGBD-like"/>
    <property type="match status" value="1"/>
</dbReference>
<dbReference type="Proteomes" id="UP000547510">
    <property type="component" value="Unassembled WGS sequence"/>
</dbReference>
<dbReference type="InterPro" id="IPR036366">
    <property type="entry name" value="PGBDSf"/>
</dbReference>
<gene>
    <name evidence="2" type="ORF">FHS29_006643</name>
</gene>
<accession>A0A841CQM3</accession>
<sequence length="351" mass="34802">MNRRGRVLWSAGALVALGAGGVAAVGFGGGTPSPATAANLPPATAKVASTTLTSTERVTGTLGHGPATPTPPGGAGTVTWLPAPGSVVGRGQPVYRVDDRPVPLLFGATPAYRALTSGVTGADVRQLEENLQTLGYGGFTVDTSFTAGTATAVREWQEALGVAETGTVQATDVVVAPGDIRVAELKAQPGAKAAGAVLTYTGTTKVVTVPLEVGKQHLVAPGVPATVALPGGKPVQGEVESVGTVATTEPIQQGAGPKTTVDVVISVADQASLGDLDSAPVDVLLVSGRKDGVLAVPVGALVSMGEGRYGVQVVESGTTRQVQVETGLFADGQVEVGGAGIAEGVEVGVPR</sequence>
<dbReference type="EMBL" id="JACHJN010000013">
    <property type="protein sequence ID" value="MBB5960021.1"/>
    <property type="molecule type" value="Genomic_DNA"/>
</dbReference>
<evidence type="ECO:0000313" key="3">
    <source>
        <dbReference type="Proteomes" id="UP000547510"/>
    </source>
</evidence>
<name>A0A841CQM3_9PSEU</name>
<protein>
    <recommendedName>
        <fullName evidence="1">Peptidoglycan binding-like domain-containing protein</fullName>
    </recommendedName>
</protein>
<dbReference type="InterPro" id="IPR002477">
    <property type="entry name" value="Peptidoglycan-bd-like"/>
</dbReference>
<dbReference type="RefSeq" id="WP_184697666.1">
    <property type="nucleotide sequence ID" value="NZ_JACHJN010000013.1"/>
</dbReference>
<feature type="domain" description="Peptidoglycan binding-like" evidence="1">
    <location>
        <begin position="120"/>
        <end position="168"/>
    </location>
</feature>
<dbReference type="Gene3D" id="1.10.101.10">
    <property type="entry name" value="PGBD-like superfamily/PGBD"/>
    <property type="match status" value="1"/>
</dbReference>
<evidence type="ECO:0000313" key="2">
    <source>
        <dbReference type="EMBL" id="MBB5960021.1"/>
    </source>
</evidence>